<dbReference type="InterPro" id="IPR005545">
    <property type="entry name" value="YCII"/>
</dbReference>
<gene>
    <name evidence="2" type="ORF">RUN1985_v1_900012</name>
</gene>
<dbReference type="EMBL" id="LN899824">
    <property type="protein sequence ID" value="CUV31399.1"/>
    <property type="molecule type" value="Genomic_DNA"/>
</dbReference>
<dbReference type="SUPFAM" id="SSF54909">
    <property type="entry name" value="Dimeric alpha+beta barrel"/>
    <property type="match status" value="1"/>
</dbReference>
<dbReference type="PANTHER" id="PTHR37828">
    <property type="entry name" value="GSR2449 PROTEIN"/>
    <property type="match status" value="1"/>
</dbReference>
<dbReference type="PATRIC" id="fig|305.107.peg.1308"/>
<proteinExistence type="inferred from homology"/>
<dbReference type="InterPro" id="IPR011008">
    <property type="entry name" value="Dimeric_a/b-barrel"/>
</dbReference>
<evidence type="ECO:0000256" key="1">
    <source>
        <dbReference type="ARBA" id="ARBA00007689"/>
    </source>
</evidence>
<sequence>MLYLILFTYRAPLDVLDRVLPAHRAHLQAHYASGHFLMSGPFFPREGGGILARGESREAIEAIVACDPFVVEQLVEARVIAWAPNRRLDEVPQAWLPEAAASTRTDEDAAARPLS</sequence>
<protein>
    <submittedName>
        <fullName evidence="2">Uncharacterized protein</fullName>
    </submittedName>
</protein>
<reference evidence="2" key="1">
    <citation type="submission" date="2015-10" db="EMBL/GenBank/DDBJ databases">
        <authorList>
            <person name="Gilbert D.G."/>
        </authorList>
    </citation>
    <scope>NUCLEOTIDE SEQUENCE</scope>
    <source>
        <strain evidence="2">Phyl III-seqv23</strain>
    </source>
</reference>
<evidence type="ECO:0000313" key="2">
    <source>
        <dbReference type="EMBL" id="CUV31399.1"/>
    </source>
</evidence>
<name>A0A0K1ZQ59_RALSL</name>
<dbReference type="Pfam" id="PF03795">
    <property type="entry name" value="YCII"/>
    <property type="match status" value="1"/>
</dbReference>
<dbReference type="Gene3D" id="3.30.70.1060">
    <property type="entry name" value="Dimeric alpha+beta barrel"/>
    <property type="match status" value="1"/>
</dbReference>
<comment type="similarity">
    <text evidence="1">Belongs to the YciI family.</text>
</comment>
<dbReference type="PANTHER" id="PTHR37828:SF1">
    <property type="entry name" value="YCII-RELATED DOMAIN-CONTAINING PROTEIN"/>
    <property type="match status" value="1"/>
</dbReference>
<accession>A0A0K1ZQ59</accession>
<organism evidence="2">
    <name type="scientific">Ralstonia solanacearum</name>
    <name type="common">Pseudomonas solanacearum</name>
    <dbReference type="NCBI Taxonomy" id="305"/>
    <lineage>
        <taxon>Bacteria</taxon>
        <taxon>Pseudomonadati</taxon>
        <taxon>Pseudomonadota</taxon>
        <taxon>Betaproteobacteria</taxon>
        <taxon>Burkholderiales</taxon>
        <taxon>Burkholderiaceae</taxon>
        <taxon>Ralstonia</taxon>
        <taxon>Ralstonia solanacearum species complex</taxon>
    </lineage>
</organism>
<dbReference type="AlphaFoldDB" id="A0A0K1ZQ59"/>